<reference evidence="7 8" key="1">
    <citation type="journal article" date="2018" name="G3 (Bethesda)">
        <title>A High-Quality Reference Genome for the Invasive Mosquitofish Gambusia affinis Using a Chicago Library.</title>
        <authorList>
            <person name="Hoffberg S.L."/>
            <person name="Troendle N.J."/>
            <person name="Glenn T.C."/>
            <person name="Mahmud O."/>
            <person name="Louha S."/>
            <person name="Chalopin D."/>
            <person name="Bennetzen J.L."/>
            <person name="Mauricio R."/>
        </authorList>
    </citation>
    <scope>NUCLEOTIDE SEQUENCE [LARGE SCALE GENOMIC DNA]</scope>
    <source>
        <strain evidence="7">NE01/NJP1002.9</strain>
        <tissue evidence="7">Muscle</tissue>
    </source>
</reference>
<dbReference type="SMART" id="SM00233">
    <property type="entry name" value="PH"/>
    <property type="match status" value="1"/>
</dbReference>
<organism evidence="7 8">
    <name type="scientific">Gambusia affinis</name>
    <name type="common">Western mosquitofish</name>
    <name type="synonym">Heterandria affinis</name>
    <dbReference type="NCBI Taxonomy" id="33528"/>
    <lineage>
        <taxon>Eukaryota</taxon>
        <taxon>Metazoa</taxon>
        <taxon>Chordata</taxon>
        <taxon>Craniata</taxon>
        <taxon>Vertebrata</taxon>
        <taxon>Euteleostomi</taxon>
        <taxon>Actinopterygii</taxon>
        <taxon>Neopterygii</taxon>
        <taxon>Teleostei</taxon>
        <taxon>Neoteleostei</taxon>
        <taxon>Acanthomorphata</taxon>
        <taxon>Ovalentaria</taxon>
        <taxon>Atherinomorphae</taxon>
        <taxon>Cyprinodontiformes</taxon>
        <taxon>Poeciliidae</taxon>
        <taxon>Poeciliinae</taxon>
        <taxon>Gambusia</taxon>
    </lineage>
</organism>
<dbReference type="Gene3D" id="2.130.10.30">
    <property type="entry name" value="Regulator of chromosome condensation 1/beta-lactamase-inhibitor protein II"/>
    <property type="match status" value="2"/>
</dbReference>
<evidence type="ECO:0000256" key="3">
    <source>
        <dbReference type="PROSITE-ProRule" id="PRU00235"/>
    </source>
</evidence>
<dbReference type="InterPro" id="IPR011993">
    <property type="entry name" value="PH-like_dom_sf"/>
</dbReference>
<dbReference type="SUPFAM" id="SSF109993">
    <property type="entry name" value="VPS9 domain"/>
    <property type="match status" value="1"/>
</dbReference>
<dbReference type="EMBL" id="NHOQ01000293">
    <property type="protein sequence ID" value="PWA31284.1"/>
    <property type="molecule type" value="Genomic_DNA"/>
</dbReference>
<evidence type="ECO:0000313" key="7">
    <source>
        <dbReference type="EMBL" id="PWA31284.1"/>
    </source>
</evidence>
<proteinExistence type="predicted"/>
<dbReference type="Proteomes" id="UP000250572">
    <property type="component" value="Unassembled WGS sequence"/>
</dbReference>
<feature type="region of interest" description="Disordered" evidence="4">
    <location>
        <begin position="304"/>
        <end position="341"/>
    </location>
</feature>
<dbReference type="SUPFAM" id="SSF50985">
    <property type="entry name" value="RCC1/BLIP-II"/>
    <property type="match status" value="1"/>
</dbReference>
<dbReference type="PANTHER" id="PTHR46089:SF3">
    <property type="entry name" value="ALSIN"/>
    <property type="match status" value="1"/>
</dbReference>
<feature type="non-terminal residue" evidence="7">
    <location>
        <position position="1700"/>
    </location>
</feature>
<dbReference type="PROSITE" id="PS50012">
    <property type="entry name" value="RCC1_3"/>
    <property type="match status" value="2"/>
</dbReference>
<feature type="compositionally biased region" description="Polar residues" evidence="4">
    <location>
        <begin position="222"/>
        <end position="247"/>
    </location>
</feature>
<accession>A0A315W6E3</accession>
<comment type="caution">
    <text evidence="7">The sequence shown here is derived from an EMBL/GenBank/DDBJ whole genome shotgun (WGS) entry which is preliminary data.</text>
</comment>
<dbReference type="SUPFAM" id="SSF50729">
    <property type="entry name" value="PH domain-like"/>
    <property type="match status" value="1"/>
</dbReference>
<dbReference type="CDD" id="cd13269">
    <property type="entry name" value="PH_alsin"/>
    <property type="match status" value="1"/>
</dbReference>
<dbReference type="InterPro" id="IPR000408">
    <property type="entry name" value="Reg_chr_condens"/>
</dbReference>
<protein>
    <recommendedName>
        <fullName evidence="9">VPS9 domain-containing protein</fullName>
    </recommendedName>
</protein>
<name>A0A315W6E3_GAMAF</name>
<dbReference type="PROSITE" id="PS00626">
    <property type="entry name" value="RCC1_2"/>
    <property type="match status" value="1"/>
</dbReference>
<dbReference type="InterPro" id="IPR059093">
    <property type="entry name" value="HA_Alsin"/>
</dbReference>
<dbReference type="GO" id="GO:0016197">
    <property type="term" value="P:endosomal transport"/>
    <property type="evidence" value="ECO:0007669"/>
    <property type="project" value="TreeGrafter"/>
</dbReference>
<evidence type="ECO:0000259" key="5">
    <source>
        <dbReference type="PROSITE" id="PS50003"/>
    </source>
</evidence>
<dbReference type="Gene3D" id="2.20.110.10">
    <property type="entry name" value="Histone H3 K4-specific methyltransferase SET7/9 N-terminal domain"/>
    <property type="match status" value="2"/>
</dbReference>
<dbReference type="InterPro" id="IPR001849">
    <property type="entry name" value="PH_domain"/>
</dbReference>
<dbReference type="GO" id="GO:0005737">
    <property type="term" value="C:cytoplasm"/>
    <property type="evidence" value="ECO:0007669"/>
    <property type="project" value="TreeGrafter"/>
</dbReference>
<feature type="region of interest" description="Disordered" evidence="4">
    <location>
        <begin position="1669"/>
        <end position="1700"/>
    </location>
</feature>
<feature type="repeat" description="RCC1" evidence="3">
    <location>
        <begin position="62"/>
        <end position="109"/>
    </location>
</feature>
<dbReference type="PANTHER" id="PTHR46089">
    <property type="entry name" value="ALSIN HOMOLOG"/>
    <property type="match status" value="1"/>
</dbReference>
<evidence type="ECO:0000259" key="6">
    <source>
        <dbReference type="PROSITE" id="PS51205"/>
    </source>
</evidence>
<dbReference type="Pfam" id="PF26202">
    <property type="entry name" value="HA_Alsin"/>
    <property type="match status" value="1"/>
</dbReference>
<dbReference type="GO" id="GO:0005085">
    <property type="term" value="F:guanyl-nucleotide exchange factor activity"/>
    <property type="evidence" value="ECO:0007669"/>
    <property type="project" value="UniProtKB-KW"/>
</dbReference>
<dbReference type="STRING" id="33528.ENSGAFP00000016120"/>
<dbReference type="GO" id="GO:0031267">
    <property type="term" value="F:small GTPase binding"/>
    <property type="evidence" value="ECO:0007669"/>
    <property type="project" value="TreeGrafter"/>
</dbReference>
<keyword evidence="1" id="KW-0344">Guanine-nucleotide releasing factor</keyword>
<gene>
    <name evidence="7" type="ORF">CCH79_00002874</name>
</gene>
<dbReference type="InterPro" id="IPR009091">
    <property type="entry name" value="RCC1/BLIP-II"/>
</dbReference>
<dbReference type="SMART" id="SM00698">
    <property type="entry name" value="MORN"/>
    <property type="match status" value="6"/>
</dbReference>
<dbReference type="Pfam" id="PF02493">
    <property type="entry name" value="MORN"/>
    <property type="match status" value="8"/>
</dbReference>
<dbReference type="Gene3D" id="2.30.29.30">
    <property type="entry name" value="Pleckstrin-homology domain (PH domain)/Phosphotyrosine-binding domain (PTB)"/>
    <property type="match status" value="1"/>
</dbReference>
<dbReference type="InterPro" id="IPR003123">
    <property type="entry name" value="VPS9"/>
</dbReference>
<feature type="repeat" description="RCC1" evidence="3">
    <location>
        <begin position="406"/>
        <end position="456"/>
    </location>
</feature>
<dbReference type="Pfam" id="PF13540">
    <property type="entry name" value="RCC1_2"/>
    <property type="match status" value="2"/>
</dbReference>
<dbReference type="InterPro" id="IPR037191">
    <property type="entry name" value="VPS9_dom_sf"/>
</dbReference>
<dbReference type="InterPro" id="IPR051984">
    <property type="entry name" value="Alsin"/>
</dbReference>
<feature type="domain" description="PH" evidence="5">
    <location>
        <begin position="802"/>
        <end position="827"/>
    </location>
</feature>
<evidence type="ECO:0008006" key="9">
    <source>
        <dbReference type="Google" id="ProtNLM"/>
    </source>
</evidence>
<dbReference type="Pfam" id="PF02204">
    <property type="entry name" value="VPS9"/>
    <property type="match status" value="1"/>
</dbReference>
<evidence type="ECO:0000313" key="8">
    <source>
        <dbReference type="Proteomes" id="UP000250572"/>
    </source>
</evidence>
<dbReference type="PROSITE" id="PS50003">
    <property type="entry name" value="PH_DOMAIN"/>
    <property type="match status" value="1"/>
</dbReference>
<dbReference type="GO" id="GO:0030425">
    <property type="term" value="C:dendrite"/>
    <property type="evidence" value="ECO:0007669"/>
    <property type="project" value="TreeGrafter"/>
</dbReference>
<feature type="region of interest" description="Disordered" evidence="4">
    <location>
        <begin position="222"/>
        <end position="254"/>
    </location>
</feature>
<keyword evidence="8" id="KW-1185">Reference proteome</keyword>
<dbReference type="PROSITE" id="PS51205">
    <property type="entry name" value="VPS9"/>
    <property type="match status" value="1"/>
</dbReference>
<dbReference type="InterPro" id="IPR003409">
    <property type="entry name" value="MORN"/>
</dbReference>
<dbReference type="Gene3D" id="1.20.1050.80">
    <property type="entry name" value="VPS9 domain"/>
    <property type="match status" value="1"/>
</dbReference>
<evidence type="ECO:0000256" key="1">
    <source>
        <dbReference type="ARBA" id="ARBA00022658"/>
    </source>
</evidence>
<sequence>MEKPEGSPADERGFQPPDRGLLHVWPSGGGTQQLCPETVLLSRPVMHVSLGENHGILLAQGGLVFSFGELSWRGVSVPVSAPVLEASLLGRTVVHVAAGGFHCGAISEQGGVYMWGENTAGQCGQTDRASVINTTDFFPETGSQAAAPSGWNVIWQQPWLLSQRNFPACSRVEAEGNRTECVLQTDGSPKANPASNWAANKDSAFSDDLELQSLLDKLSVQSESQNATATGDTDSVSSQTGSEDSCISSTPSSDLLTSSYKDDSIFKMQTNNGGSSASLSSSPVCLEEVRLCVERERQALPSCSLTNAHQKRNAAASGRRSLPGTPTHGTTGRGRHGDATSVRPGLSVLVQDQMIRETGCRPWRQKSGAGDAGLRDNWDTETSWPGQEVIKVAAGSHHSLALTAQCQVYSWGSNLCGQLGRVDGPVTVPQLAKLSDGLRVWDLSAGQSHSLLLADGDCVQPVLLYCGQQSEKLQSQGSSLKAKSCTARPTLLPFCIEVRGFDAQLQMSYISSVSGGGRLCAALMDQNVMGFIAAVHDLASRERRSSCWMNDVRRVIIAPLRKKELVCQTLGDPCTHLFFALCDRFIQLSKLIGRHATALSYFLQNAQSRDVTSFPMLKHSEHFLETYKKEFLCGQQAVLSQLCGSDQSVSKEIDLVSMFYQPLQQLHHYSRVLLKMATCYDVLTEEYQSLHQGCSHYEALSSSLLRKKKEAETTQLFWKTHSGKTTESLRLPQRRVICESSNRSLSPQYAGRFSNHWFILFNDILVHTQFSSFRIYPLTCLWVKTITEDGSGLCTIKIICPEESFILVASTPQEKNKWLRSLNQAVDLVLGGAAQGSSPGVTAAVCRTASYKFVSDERFRDAQYTGGWMAGRVHGRGTMKWPDGRLYKGNFKGGLEDGYGECVMPNKVQDKPDMYQGQWKEGKIHGFGKYKSVQRFMETFLFKRNQRNAFRNIRTVGFWMYHQICGILTQSAPLCVLRVALRYGSGEVYDGCFCDGRRHGYGMLSSGKLARTSSGLFIGQWVQDKKTGYGVHDDIMRGEKFMGFWLDDQRHGSAVVLTQYGVYFEGSFKENKMSGFGLLLSDDDTAFHGEFSDDWTINGKGVLTLANGDRLDGLFSGEWSSGLKVVGTYVKSAMDDDKEKDEPPLGQYAVPAAQRWICVFDECWSRLGCDATGRGELTTAWENIAVTITTARRQSPDLSKSHTKVLESLEFIPQYGEAVTTANYDNIRRYLTKACETPHHPLGWLVETLVTAYRMTYVGVGSNRRLLRQAVLELQAYLTHFYSIVRFLFPGLPNDGGVIPDAPDISPCKTRRNSNKMDQGLLVVSCSSLLLPLLLPRLYPPLFTLYCLQQEQEEAQYWERILRLNKQPDQALLGFLGVQEKFWPHWMSILGEKKQIVSSSKDACFISAKTFEELTLEVKPFLAGDFLWCMDDLFPLFLYVVLRARVRNLGAEVSLIEDLMDPNLEHGEMGLMFTTLKFPAAAATQSRRRPALQKKPVCPLITQEATVSRMTQHSALCCWNLFLLNKLKVTAFSDNGYSYPSNTTVDEQKNQIRLRTLQIFQLVCRICLSNGTKWTQEGDNGADNELQKINSEQKIFELRDNLSEADAVQRNVGGCLSCLGNNKKLLAPVLERSEQWRRLRTSRDDWTTELNNLCSVSLRGSSEEQLLTTSTGKQELRGAGIHIPEDRLASGGSPSHPGEE</sequence>
<feature type="compositionally biased region" description="Basic and acidic residues" evidence="4">
    <location>
        <begin position="1"/>
        <end position="13"/>
    </location>
</feature>
<evidence type="ECO:0000256" key="4">
    <source>
        <dbReference type="SAM" id="MobiDB-lite"/>
    </source>
</evidence>
<feature type="region of interest" description="Disordered" evidence="4">
    <location>
        <begin position="1"/>
        <end position="27"/>
    </location>
</feature>
<evidence type="ECO:0000256" key="2">
    <source>
        <dbReference type="ARBA" id="ARBA00022737"/>
    </source>
</evidence>
<dbReference type="SUPFAM" id="SSF82185">
    <property type="entry name" value="Histone H3 K4-specific methyltransferase SET7/9 N-terminal domain"/>
    <property type="match status" value="2"/>
</dbReference>
<dbReference type="Pfam" id="PF25582">
    <property type="entry name" value="DH_Alsin"/>
    <property type="match status" value="1"/>
</dbReference>
<dbReference type="InterPro" id="IPR057248">
    <property type="entry name" value="Alsin-like_PH"/>
</dbReference>
<dbReference type="GO" id="GO:0005813">
    <property type="term" value="C:centrosome"/>
    <property type="evidence" value="ECO:0007669"/>
    <property type="project" value="TreeGrafter"/>
</dbReference>
<keyword evidence="2" id="KW-0677">Repeat</keyword>
<feature type="domain" description="VPS9" evidence="6">
    <location>
        <begin position="1351"/>
        <end position="1492"/>
    </location>
</feature>
<dbReference type="Pfam" id="PF25383">
    <property type="entry name" value="PH_alsin"/>
    <property type="match status" value="1"/>
</dbReference>